<dbReference type="STRING" id="1111728.GCA_000427805_02938"/>
<dbReference type="EC" id="3.5.1.81" evidence="3"/>
<dbReference type="AlphaFoldDB" id="A0A2C6DBR3"/>
<reference evidence="3 5" key="3">
    <citation type="submission" date="2019-03" db="EMBL/GenBank/DDBJ databases">
        <authorList>
            <consortium name="Pathogen Informatics"/>
        </authorList>
    </citation>
    <scope>NUCLEOTIDE SEQUENCE [LARGE SCALE GENOMIC DNA]</scope>
    <source>
        <strain evidence="3 5">NCTC12282</strain>
    </source>
</reference>
<dbReference type="OrthoDB" id="9766983at2"/>
<dbReference type="SUPFAM" id="SSF51556">
    <property type="entry name" value="Metallo-dependent hydrolases"/>
    <property type="match status" value="1"/>
</dbReference>
<dbReference type="InterPro" id="IPR013108">
    <property type="entry name" value="Amidohydro_3"/>
</dbReference>
<dbReference type="EMBL" id="CAADJA010000002">
    <property type="protein sequence ID" value="VFS46651.1"/>
    <property type="molecule type" value="Genomic_DNA"/>
</dbReference>
<keyword evidence="3" id="KW-0378">Hydrolase</keyword>
<sequence>MKYDYLLKNATVFDGTGNDSFSSDVAINNDRIAKISPQITDDADITIDCTGLVLSPGFIDVHTHDDLIVIQKPDYIEKTSQGVTSIIVGNCGISAVCATLHGVVPDPIDLLGSLDEFTFPDLTSYKERINQISPSVNVGTLVGHTTLRNNCVESLLKPATQDNIEVMKTKLTEALEQGALGLSTGLSYGNAINSSTEEICALSEVLTAYRGLYATHMRTEYDGIIGAMEEAFLVGRHAKVPVQISHHKCAGAKNWGRTVETLGLIDKCRLEQDISCDCYPYRAGSSNLDLSQVTADYDILITWSTPHPEMSGKTLEEIAAAWSTDIHQAAARLQPAGAIYFQMHEDDVRRVLQHASSMVGSDGLPRDPNPHPRLWGTFPRVLGHYSRDEQLFSLATAIHKMTGLSAQRFSLSDRGFIKENYFADIVLFDANKINATATFEKPKQRADGIEYVFVNGVVAYTDKQMTGNRAGRFMEREKNQ</sequence>
<dbReference type="PANTHER" id="PTHR11647">
    <property type="entry name" value="HYDRANTOINASE/DIHYDROPYRIMIDINASE FAMILY MEMBER"/>
    <property type="match status" value="1"/>
</dbReference>
<dbReference type="GO" id="GO:0047420">
    <property type="term" value="F:N-acyl-D-amino-acid deacylase activity"/>
    <property type="evidence" value="ECO:0007669"/>
    <property type="project" value="UniProtKB-EC"/>
</dbReference>
<dbReference type="CDD" id="cd01297">
    <property type="entry name" value="D-aminoacylase"/>
    <property type="match status" value="1"/>
</dbReference>
<evidence type="ECO:0000313" key="2">
    <source>
        <dbReference type="EMBL" id="PHI28646.1"/>
    </source>
</evidence>
<evidence type="ECO:0000259" key="1">
    <source>
        <dbReference type="Pfam" id="PF07969"/>
    </source>
</evidence>
<reference evidence="4" key="2">
    <citation type="submission" date="2017-09" db="EMBL/GenBank/DDBJ databases">
        <title>FDA dAtabase for Regulatory Grade micrObial Sequences (FDA-ARGOS): Supporting development and validation of Infectious Disease Dx tests.</title>
        <authorList>
            <person name="Minogue T."/>
            <person name="Wolcott M."/>
            <person name="Wasieloski L."/>
            <person name="Aguilar W."/>
            <person name="Moore D."/>
            <person name="Tallon L."/>
            <person name="Sadzewicz L."/>
            <person name="Ott S."/>
            <person name="Zhao X."/>
            <person name="Nagaraj S."/>
            <person name="Vavikolanu K."/>
            <person name="Aluvathingal J."/>
            <person name="Nadendla S."/>
            <person name="Sichtig H."/>
        </authorList>
    </citation>
    <scope>NUCLEOTIDE SEQUENCE [LARGE SCALE GENOMIC DNA]</scope>
    <source>
        <strain evidence="4">FDAARGOS_387</strain>
    </source>
</reference>
<accession>A0A2C6DBR3</accession>
<reference evidence="2" key="1">
    <citation type="submission" date="2017-09" db="EMBL/GenBank/DDBJ databases">
        <title>FDA dAtabase for Regulatory Grade micrObial Sequences (FDA-ARGOS): Supporting development and validation of Infectious Disease Dx tests.</title>
        <authorList>
            <person name="Minogue T."/>
            <person name="Wolcott M."/>
            <person name="Wasieloski L."/>
            <person name="Aguilar W."/>
            <person name="Moore D."/>
            <person name="Tallon L.J."/>
            <person name="Sadzewicz L."/>
            <person name="Ott S."/>
            <person name="Zhao X."/>
            <person name="Nagaraj S."/>
            <person name="Vavikolanu K."/>
            <person name="Aluvathingal J."/>
            <person name="Nadendla S."/>
            <person name="Sichtig H."/>
        </authorList>
    </citation>
    <scope>NUCLEOTIDE SEQUENCE</scope>
    <source>
        <strain evidence="2">FDAARGOS_387</strain>
    </source>
</reference>
<name>A0A2C6DBR3_9GAMM</name>
<evidence type="ECO:0000313" key="3">
    <source>
        <dbReference type="EMBL" id="VFS46651.1"/>
    </source>
</evidence>
<dbReference type="Gene3D" id="3.20.20.140">
    <property type="entry name" value="Metal-dependent hydrolases"/>
    <property type="match status" value="1"/>
</dbReference>
<dbReference type="Proteomes" id="UP000373449">
    <property type="component" value="Unassembled WGS sequence"/>
</dbReference>
<evidence type="ECO:0000313" key="4">
    <source>
        <dbReference type="Proteomes" id="UP000224974"/>
    </source>
</evidence>
<gene>
    <name evidence="3" type="primary">dan_1</name>
    <name evidence="2" type="ORF">CRN84_04570</name>
    <name evidence="3" type="ORF">NCTC12282_01569</name>
</gene>
<feature type="domain" description="Amidohydrolase 3" evidence="1">
    <location>
        <begin position="46"/>
        <end position="460"/>
    </location>
</feature>
<dbReference type="Proteomes" id="UP000224974">
    <property type="component" value="Unassembled WGS sequence"/>
</dbReference>
<dbReference type="PANTHER" id="PTHR11647:SF1">
    <property type="entry name" value="COLLAPSIN RESPONSE MEDIATOR PROTEIN"/>
    <property type="match status" value="1"/>
</dbReference>
<dbReference type="Gene3D" id="3.30.1490.130">
    <property type="entry name" value="D-aminoacylase. Domain 3"/>
    <property type="match status" value="1"/>
</dbReference>
<dbReference type="InterPro" id="IPR032466">
    <property type="entry name" value="Metal_Hydrolase"/>
</dbReference>
<dbReference type="Gene3D" id="2.30.40.10">
    <property type="entry name" value="Urease, subunit C, domain 1"/>
    <property type="match status" value="1"/>
</dbReference>
<keyword evidence="4" id="KW-1185">Reference proteome</keyword>
<evidence type="ECO:0000313" key="5">
    <source>
        <dbReference type="Proteomes" id="UP000373449"/>
    </source>
</evidence>
<proteinExistence type="predicted"/>
<organism evidence="2 4">
    <name type="scientific">Budvicia aquatica</name>
    <dbReference type="NCBI Taxonomy" id="82979"/>
    <lineage>
        <taxon>Bacteria</taxon>
        <taxon>Pseudomonadati</taxon>
        <taxon>Pseudomonadota</taxon>
        <taxon>Gammaproteobacteria</taxon>
        <taxon>Enterobacterales</taxon>
        <taxon>Budviciaceae</taxon>
        <taxon>Budvicia</taxon>
    </lineage>
</organism>
<dbReference type="InterPro" id="IPR023100">
    <property type="entry name" value="D-aminoacylase_insert_dom_sf"/>
</dbReference>
<dbReference type="Pfam" id="PF07969">
    <property type="entry name" value="Amidohydro_3"/>
    <property type="match status" value="1"/>
</dbReference>
<dbReference type="InterPro" id="IPR050378">
    <property type="entry name" value="Metallo-dep_Hydrolases_sf"/>
</dbReference>
<dbReference type="EMBL" id="PDDX01000001">
    <property type="protein sequence ID" value="PHI28646.1"/>
    <property type="molecule type" value="Genomic_DNA"/>
</dbReference>
<protein>
    <submittedName>
        <fullName evidence="2">D-aminoacylase</fullName>
        <ecNumber evidence="3">3.5.1.81</ecNumber>
    </submittedName>
</protein>
<dbReference type="RefSeq" id="WP_029095331.1">
    <property type="nucleotide sequence ID" value="NZ_CAADJA010000002.1"/>
</dbReference>
<dbReference type="InterPro" id="IPR011059">
    <property type="entry name" value="Metal-dep_hydrolase_composite"/>
</dbReference>
<dbReference type="SUPFAM" id="SSF51338">
    <property type="entry name" value="Composite domain of metallo-dependent hydrolases"/>
    <property type="match status" value="1"/>
</dbReference>